<dbReference type="EMBL" id="JAVFKD010000010">
    <property type="protein sequence ID" value="KAK5994413.1"/>
    <property type="molecule type" value="Genomic_DNA"/>
</dbReference>
<dbReference type="SUPFAM" id="SSF50978">
    <property type="entry name" value="WD40 repeat-like"/>
    <property type="match status" value="1"/>
</dbReference>
<dbReference type="InterPro" id="IPR001680">
    <property type="entry name" value="WD40_rpt"/>
</dbReference>
<dbReference type="InterPro" id="IPR056884">
    <property type="entry name" value="NPHP3-like_N"/>
</dbReference>
<reference evidence="5 6" key="1">
    <citation type="submission" date="2024-01" db="EMBL/GenBank/DDBJ databases">
        <title>Complete genome of Cladobotryum mycophilum ATHUM6906.</title>
        <authorList>
            <person name="Christinaki A.C."/>
            <person name="Myridakis A.I."/>
            <person name="Kouvelis V.N."/>
        </authorList>
    </citation>
    <scope>NUCLEOTIDE SEQUENCE [LARGE SCALE GENOMIC DNA]</scope>
    <source>
        <strain evidence="5 6">ATHUM6906</strain>
    </source>
</reference>
<feature type="domain" description="NACHT" evidence="4">
    <location>
        <begin position="423"/>
        <end position="569"/>
    </location>
</feature>
<dbReference type="SMART" id="SM00320">
    <property type="entry name" value="WD40"/>
    <property type="match status" value="7"/>
</dbReference>
<dbReference type="PROSITE" id="PS50294">
    <property type="entry name" value="WD_REPEATS_REGION"/>
    <property type="match status" value="1"/>
</dbReference>
<dbReference type="InterPro" id="IPR007111">
    <property type="entry name" value="NACHT_NTPase"/>
</dbReference>
<dbReference type="InterPro" id="IPR027417">
    <property type="entry name" value="P-loop_NTPase"/>
</dbReference>
<feature type="compositionally biased region" description="Basic residues" evidence="3">
    <location>
        <begin position="46"/>
        <end position="55"/>
    </location>
</feature>
<feature type="repeat" description="WD" evidence="2">
    <location>
        <begin position="966"/>
        <end position="1007"/>
    </location>
</feature>
<name>A0ABR0SQN0_9HYPO</name>
<accession>A0ABR0SQN0</accession>
<gene>
    <name evidence="5" type="ORF">PT974_04887</name>
</gene>
<evidence type="ECO:0000256" key="1">
    <source>
        <dbReference type="ARBA" id="ARBA00022737"/>
    </source>
</evidence>
<dbReference type="PROSITE" id="PS50082">
    <property type="entry name" value="WD_REPEATS_2"/>
    <property type="match status" value="1"/>
</dbReference>
<dbReference type="PANTHER" id="PTHR10039">
    <property type="entry name" value="AMELOGENIN"/>
    <property type="match status" value="1"/>
</dbReference>
<dbReference type="PROSITE" id="PS50837">
    <property type="entry name" value="NACHT"/>
    <property type="match status" value="1"/>
</dbReference>
<dbReference type="Pfam" id="PF00400">
    <property type="entry name" value="WD40"/>
    <property type="match status" value="1"/>
</dbReference>
<feature type="region of interest" description="Disordered" evidence="3">
    <location>
        <begin position="1"/>
        <end position="71"/>
    </location>
</feature>
<protein>
    <submittedName>
        <fullName evidence="5">Vegetative incompatibility protein HET-E-1</fullName>
    </submittedName>
</protein>
<dbReference type="Proteomes" id="UP001338125">
    <property type="component" value="Unassembled WGS sequence"/>
</dbReference>
<sequence>MPTPSLRSLFRRRGRDPKSQADECEQVEALAQPNVSSGSTLSVRSIGRRLSRSRSPHNPLANKPQTETTPNLIQTNASSSQLSTVNSVIAIVVAGSSPDTETSVDTANLKVNASRPEHLWDEAYDELKESHPKLMQLYETILSHKLCDYNFDPVQDACGSNQIEQSAVDGRRDQMHRLIQAGQQKNERETKIKGGMKDIMGIVMLMRTVISSTIQAVPQAALPWAIVCMSLEILQNPLDELVANASGIRYVTRRMERYWDIATDILKADELSETQRFMKSQLVELYKELLLFQIKSVCSYYRSRGLTLLRDMVKLDNWAGHLDNIQKLETDFRGDYGDYRGQQQTEASLEIIRVLERLVAFQTEQKETHLGEQDRQCLRDLRITNPRADRKRIVDAKGGLLWDAYCWVLKNPQFQQWRDKQSQMLWIKGDPGKGKTMLVCGILKELEDSTPFTLYVAYFFCQGTDQRFNNANAILRGLIYMFISQQPSLISHVQKEYQNTGNKRLFDDVNAWVTLSEIFENILQDLASTNCCVVIDALDECTSGRKQLLDFIVRNVSNFPHIKWIVSSRNFDDIEKQLSPCADSTLGLEVNADTVSEAVGSYIRYRIPRLDLLRDNQTLQENMCREMLEKANGTFLWAALVFKRLQELDDFVAEDDLQVLNVLRDIPSGLTELYHRMMDQINQSQDGQLNNRTQCLSILSTMALAYQPTSVVELPTLTGFRNHTARLENVKRLVKKCGSFLTIRDDTIYFIHQSARDYLVGEGRDYLFKSGYGVVHREIFSRSLDALSASDNLRRNMYSLSHPGVEIDEITTPDPDPLADVRYSCIYWLRHFCDSISHNDGPFDQEGSIDDAERVHTFFKSHLLIWLEALSLMKDLQKGIDSLQRLVNLIRDQSQEHQGFSFFEDARRFIVYHEPTIERAPLQTYVSALIFSPMKSLVRLHFEEELSWIKSLPSVDEQWSPRIQTLRGYSERYNSIAFSSDSKFLAVSYFDNTVIVWDIFTGEKVHILQFEEPTAVSIVFLGESILLALVSDNTPLRLWDATINKEVWSFPWDYGSRTELKFSSDSELLAATHFDDSFIILDVATGKKMQTGWDKLEDHPRVVQLSDDFRFLALRREKKKTIGILATITGEEKHTLACSLKHYPTIVFSKNSTLFAFESGLREISIWETSGNKIVRTIRWPPGLNWRMEFEGDSKLIICHSEAIDIWDVTTGILCQTATNFDYSPYDLHFSRNSALLVSLSGSTIYIWDVAMMVEYYAAKHRQEVASLALSNDTKLMASSFYSSSTRTAIWNTYTGKEMHTLVHQGDPVAYYDRYQQMAFSSDSRLLAIVRRTKTLGSLSISLWSTETGKEIHTWLQELYGGTDRNLWVALLTFSCDSSLLAIARATCNTIQVWDTNTFQQNHVLQRRRTYHRPVKLVLSTDSKFLAMTEDETPETVDVWSLKSQTLIKTVTRRSGFHDIIFNNSLLCMATDVGYVGLEMMDDAKEDAETLVPIQLQPGTTEVLKEHYTIQFPHGSVIYWNLKKLIFLPSGYRMCYEFYPFASSSSTIMIATEQRGILTFEFSRPRQDESQDWTPWKFSKLFVGQSTDSGSH</sequence>
<keyword evidence="6" id="KW-1185">Reference proteome</keyword>
<dbReference type="SUPFAM" id="SSF52540">
    <property type="entry name" value="P-loop containing nucleoside triphosphate hydrolases"/>
    <property type="match status" value="1"/>
</dbReference>
<organism evidence="5 6">
    <name type="scientific">Cladobotryum mycophilum</name>
    <dbReference type="NCBI Taxonomy" id="491253"/>
    <lineage>
        <taxon>Eukaryota</taxon>
        <taxon>Fungi</taxon>
        <taxon>Dikarya</taxon>
        <taxon>Ascomycota</taxon>
        <taxon>Pezizomycotina</taxon>
        <taxon>Sordariomycetes</taxon>
        <taxon>Hypocreomycetidae</taxon>
        <taxon>Hypocreales</taxon>
        <taxon>Hypocreaceae</taxon>
        <taxon>Cladobotryum</taxon>
    </lineage>
</organism>
<dbReference type="SUPFAM" id="SSF101908">
    <property type="entry name" value="Putative isomerase YbhE"/>
    <property type="match status" value="1"/>
</dbReference>
<dbReference type="Pfam" id="PF17100">
    <property type="entry name" value="NACHT_N"/>
    <property type="match status" value="1"/>
</dbReference>
<evidence type="ECO:0000313" key="6">
    <source>
        <dbReference type="Proteomes" id="UP001338125"/>
    </source>
</evidence>
<evidence type="ECO:0000256" key="2">
    <source>
        <dbReference type="PROSITE-ProRule" id="PRU00221"/>
    </source>
</evidence>
<keyword evidence="1" id="KW-0677">Repeat</keyword>
<dbReference type="Pfam" id="PF24883">
    <property type="entry name" value="NPHP3_N"/>
    <property type="match status" value="1"/>
</dbReference>
<evidence type="ECO:0000256" key="3">
    <source>
        <dbReference type="SAM" id="MobiDB-lite"/>
    </source>
</evidence>
<keyword evidence="2" id="KW-0853">WD repeat</keyword>
<dbReference type="InterPro" id="IPR036322">
    <property type="entry name" value="WD40_repeat_dom_sf"/>
</dbReference>
<evidence type="ECO:0000313" key="5">
    <source>
        <dbReference type="EMBL" id="KAK5994413.1"/>
    </source>
</evidence>
<dbReference type="Gene3D" id="2.130.10.10">
    <property type="entry name" value="YVTN repeat-like/Quinoprotein amine dehydrogenase"/>
    <property type="match status" value="3"/>
</dbReference>
<evidence type="ECO:0000259" key="4">
    <source>
        <dbReference type="PROSITE" id="PS50837"/>
    </source>
</evidence>
<comment type="caution">
    <text evidence="5">The sequence shown here is derived from an EMBL/GenBank/DDBJ whole genome shotgun (WGS) entry which is preliminary data.</text>
</comment>
<dbReference type="PANTHER" id="PTHR10039:SF14">
    <property type="entry name" value="NACHT DOMAIN-CONTAINING PROTEIN"/>
    <property type="match status" value="1"/>
</dbReference>
<dbReference type="InterPro" id="IPR031359">
    <property type="entry name" value="NACHT_N"/>
</dbReference>
<proteinExistence type="predicted"/>
<dbReference type="Gene3D" id="3.40.50.300">
    <property type="entry name" value="P-loop containing nucleotide triphosphate hydrolases"/>
    <property type="match status" value="1"/>
</dbReference>
<dbReference type="InterPro" id="IPR015943">
    <property type="entry name" value="WD40/YVTN_repeat-like_dom_sf"/>
</dbReference>